<dbReference type="RefSeq" id="WP_315673191.1">
    <property type="nucleotide sequence ID" value="NZ_CACRTU010000009.1"/>
</dbReference>
<protein>
    <recommendedName>
        <fullName evidence="1">TerB N-terminal domain-containing protein</fullName>
    </recommendedName>
</protein>
<dbReference type="AlphaFoldDB" id="A0A6N3A0I5"/>
<evidence type="ECO:0000313" key="2">
    <source>
        <dbReference type="EMBL" id="VYT83360.1"/>
    </source>
</evidence>
<dbReference type="EMBL" id="CACRTU010000009">
    <property type="protein sequence ID" value="VYT83360.1"/>
    <property type="molecule type" value="Genomic_DNA"/>
</dbReference>
<accession>A0A6N3A0I5</accession>
<feature type="domain" description="TerB N-terminal" evidence="1">
    <location>
        <begin position="81"/>
        <end position="160"/>
    </location>
</feature>
<sequence length="597" mass="69457">MGIFDIFKKKKNELQKVVIGKNDNEQKNNDMLAIRPDIIPQDVFRLLWFIDGKYKNYEQYAKNRSQIDIEGIKIEISFMGSSEPSAISMNLPIKQPRNIDEIERPSYYPAYASISSEQRWIYLNWLKNIDSDINIGYVFIFYYGLERHLFFGNYEEAFNMVLRLRNKHKNGSFLAYSSNALIAACLFHKREDLFIKYINSIETVEEVNMSNIYILAKQAMGINLTAKELMAIAGKVGFTNKRYIRDESNIFEIELNKLLREKYGDEYLALNKYSPLKCPKTREVILANYSIDENQRVLAIPSILDNQAFSDTLLEILKLTHENVKATLKELRKGGKYAPQAQAIKNIAKQEPDEVFRKSVLFDEIEANLFDKNVELYNEGVCPYCNKPLLKRPVQKGKCNECGNTILVKNSVFTGEKLMMTNTEYEKMVEIRDERSRRNWIKTIIINEGLNISEVAEFIKAKKVSIEQALIECVKKQAKINKSKSNYGLYRNSLMQIGNIYERLQDYNKAIDLYLTVCVYDLSGCSNWSESFRKEHAFLAPAVIAWISNLSEKLELDESEVKKRFYIIASSLEIDNISTMVNEYWEQLKEDLYHENI</sequence>
<name>A0A6N3A0I5_CLOBU</name>
<organism evidence="2">
    <name type="scientific">Clostridium butyricum</name>
    <dbReference type="NCBI Taxonomy" id="1492"/>
    <lineage>
        <taxon>Bacteria</taxon>
        <taxon>Bacillati</taxon>
        <taxon>Bacillota</taxon>
        <taxon>Clostridia</taxon>
        <taxon>Eubacteriales</taxon>
        <taxon>Clostridiaceae</taxon>
        <taxon>Clostridium</taxon>
    </lineage>
</organism>
<evidence type="ECO:0000259" key="1">
    <source>
        <dbReference type="Pfam" id="PF13208"/>
    </source>
</evidence>
<dbReference type="Pfam" id="PF13208">
    <property type="entry name" value="TerB_N"/>
    <property type="match status" value="1"/>
</dbReference>
<reference evidence="2" key="1">
    <citation type="submission" date="2019-11" db="EMBL/GenBank/DDBJ databases">
        <authorList>
            <person name="Feng L."/>
        </authorList>
    </citation>
    <scope>NUCLEOTIDE SEQUENCE</scope>
    <source>
        <strain evidence="2">CButyricumLFYP62</strain>
    </source>
</reference>
<proteinExistence type="predicted"/>
<gene>
    <name evidence="2" type="ORF">CBLFYP62_00855</name>
</gene>
<dbReference type="InterPro" id="IPR025266">
    <property type="entry name" value="TerB_N"/>
</dbReference>